<proteinExistence type="predicted"/>
<name>A0ABQ8APH9_BRANA</name>
<organism evidence="1 2">
    <name type="scientific">Brassica napus</name>
    <name type="common">Rape</name>
    <dbReference type="NCBI Taxonomy" id="3708"/>
    <lineage>
        <taxon>Eukaryota</taxon>
        <taxon>Viridiplantae</taxon>
        <taxon>Streptophyta</taxon>
        <taxon>Embryophyta</taxon>
        <taxon>Tracheophyta</taxon>
        <taxon>Spermatophyta</taxon>
        <taxon>Magnoliopsida</taxon>
        <taxon>eudicotyledons</taxon>
        <taxon>Gunneridae</taxon>
        <taxon>Pentapetalae</taxon>
        <taxon>rosids</taxon>
        <taxon>malvids</taxon>
        <taxon>Brassicales</taxon>
        <taxon>Brassicaceae</taxon>
        <taxon>Brassiceae</taxon>
        <taxon>Brassica</taxon>
    </lineage>
</organism>
<dbReference type="EMBL" id="JAGKQM010000013">
    <property type="protein sequence ID" value="KAH0894436.1"/>
    <property type="molecule type" value="Genomic_DNA"/>
</dbReference>
<dbReference type="Gene3D" id="3.40.1190.30">
    <property type="match status" value="1"/>
</dbReference>
<sequence length="113" mass="12745">MQVFDFGLRITVSSLKIVVERLYRRCKFEKSRKLFSCKGMIKPEAYTYNTIINAYVKRETSLVVSSIVCFGEMLIDFVPTTSRLLLAQSPAFKNATCGSLADVAISITRLVVH</sequence>
<evidence type="ECO:0000313" key="2">
    <source>
        <dbReference type="Proteomes" id="UP000824890"/>
    </source>
</evidence>
<accession>A0ABQ8APH9</accession>
<reference evidence="1 2" key="1">
    <citation type="submission" date="2021-05" db="EMBL/GenBank/DDBJ databases">
        <title>Genome Assembly of Synthetic Allotetraploid Brassica napus Reveals Homoeologous Exchanges between Subgenomes.</title>
        <authorList>
            <person name="Davis J.T."/>
        </authorList>
    </citation>
    <scope>NUCLEOTIDE SEQUENCE [LARGE SCALE GENOMIC DNA]</scope>
    <source>
        <strain evidence="2">cv. Da-Ae</strain>
        <tissue evidence="1">Seedling</tissue>
    </source>
</reference>
<protein>
    <submittedName>
        <fullName evidence="1">Uncharacterized protein</fullName>
    </submittedName>
</protein>
<evidence type="ECO:0000313" key="1">
    <source>
        <dbReference type="EMBL" id="KAH0894436.1"/>
    </source>
</evidence>
<comment type="caution">
    <text evidence="1">The sequence shown here is derived from an EMBL/GenBank/DDBJ whole genome shotgun (WGS) entry which is preliminary data.</text>
</comment>
<gene>
    <name evidence="1" type="ORF">HID58_056865</name>
</gene>
<dbReference type="Proteomes" id="UP000824890">
    <property type="component" value="Unassembled WGS sequence"/>
</dbReference>
<keyword evidence="2" id="KW-1185">Reference proteome</keyword>